<keyword evidence="2" id="KW-0175">Coiled coil</keyword>
<name>A0A6J8AGZ0_MYTCO</name>
<dbReference type="Gene3D" id="2.120.10.30">
    <property type="entry name" value="TolB, C-terminal domain"/>
    <property type="match status" value="1"/>
</dbReference>
<evidence type="ECO:0000256" key="1">
    <source>
        <dbReference type="PROSITE-ProRule" id="PRU00024"/>
    </source>
</evidence>
<dbReference type="GO" id="GO:0008270">
    <property type="term" value="F:zinc ion binding"/>
    <property type="evidence" value="ECO:0007669"/>
    <property type="project" value="UniProtKB-KW"/>
</dbReference>
<evidence type="ECO:0000313" key="4">
    <source>
        <dbReference type="EMBL" id="CAC5366304.1"/>
    </source>
</evidence>
<dbReference type="Proteomes" id="UP000507470">
    <property type="component" value="Unassembled WGS sequence"/>
</dbReference>
<accession>A0A6J8AGZ0</accession>
<evidence type="ECO:0000256" key="2">
    <source>
        <dbReference type="SAM" id="Coils"/>
    </source>
</evidence>
<keyword evidence="1" id="KW-0862">Zinc</keyword>
<dbReference type="InterPro" id="IPR011042">
    <property type="entry name" value="6-blade_b-propeller_TolB-like"/>
</dbReference>
<dbReference type="CDD" id="cd19757">
    <property type="entry name" value="Bbox1"/>
    <property type="match status" value="1"/>
</dbReference>
<proteinExistence type="predicted"/>
<keyword evidence="5" id="KW-1185">Reference proteome</keyword>
<dbReference type="SUPFAM" id="SSF101898">
    <property type="entry name" value="NHL repeat"/>
    <property type="match status" value="1"/>
</dbReference>
<dbReference type="EMBL" id="CACVKT020001226">
    <property type="protein sequence ID" value="CAC5366304.1"/>
    <property type="molecule type" value="Genomic_DNA"/>
</dbReference>
<dbReference type="InterPro" id="IPR000315">
    <property type="entry name" value="Znf_B-box"/>
</dbReference>
<gene>
    <name evidence="4" type="ORF">MCOR_6656</name>
</gene>
<organism evidence="4 5">
    <name type="scientific">Mytilus coruscus</name>
    <name type="common">Sea mussel</name>
    <dbReference type="NCBI Taxonomy" id="42192"/>
    <lineage>
        <taxon>Eukaryota</taxon>
        <taxon>Metazoa</taxon>
        <taxon>Spiralia</taxon>
        <taxon>Lophotrochozoa</taxon>
        <taxon>Mollusca</taxon>
        <taxon>Bivalvia</taxon>
        <taxon>Autobranchia</taxon>
        <taxon>Pteriomorphia</taxon>
        <taxon>Mytilida</taxon>
        <taxon>Mytiloidea</taxon>
        <taxon>Mytilidae</taxon>
        <taxon>Mytilinae</taxon>
        <taxon>Mytilus</taxon>
    </lineage>
</organism>
<dbReference type="Gene3D" id="3.30.160.60">
    <property type="entry name" value="Classic Zinc Finger"/>
    <property type="match status" value="1"/>
</dbReference>
<sequence>MESRPVCEPCSAQNKPSVAVKLCSDCEEKLCGYCVDHHSKFKAFRSNHLIDLSAAGSRLHSSAKHCDVHEESLLDFYCSHHSVTCCRSCIPLNHQTCKEVLPIEVASRNIKDSTLLQDTLGDMDNVLKILTYLLENRDHNIKKFEDCEPVILKQVRKVKEHIMTQVDKLEENIIKDLSCMKQKHKTRINEEKIEITKLTTEVLEDKEQIEFMQEHGSNNQLFLAIQQQEKKEQAVKIRIEKMSATFFDTEFTFNVLKDLKIEFIGSVTETSTTCKFQHKPIKLEQAQANPESIKPITCIKLERELQLKTGERYNLTDIAVTNDNKLLLCNFDFFNTNLYIYSNHDRYATKIAFESRPYGVEIIPKDDMAVVTLPDEKSLQYVNTKTATKYNKMQTTETCFGVCTIKNNILLGGYGTIYMLDFEGTFLRKIKTHDLEDIKSIYFNANSQQVICRTRIRILGLTLAGDVVYTHNVNGESGLTLDREGNVYYSDETLNKILRLSSDGNYKLGIPNNDNVKGPNAIAFNESFTKLFIISRFESVQIYNCCESMNVIKNLLFQIS</sequence>
<keyword evidence="1" id="KW-0863">Zinc-finger</keyword>
<dbReference type="PANTHER" id="PTHR25462:SF296">
    <property type="entry name" value="MEIOTIC P26, ISOFORM F"/>
    <property type="match status" value="1"/>
</dbReference>
<evidence type="ECO:0000313" key="5">
    <source>
        <dbReference type="Proteomes" id="UP000507470"/>
    </source>
</evidence>
<dbReference type="InterPro" id="IPR047153">
    <property type="entry name" value="TRIM45/56/19-like"/>
</dbReference>
<dbReference type="OrthoDB" id="6102781at2759"/>
<dbReference type="PROSITE" id="PS50119">
    <property type="entry name" value="ZF_BBOX"/>
    <property type="match status" value="1"/>
</dbReference>
<feature type="domain" description="B box-type" evidence="3">
    <location>
        <begin position="61"/>
        <end position="103"/>
    </location>
</feature>
<keyword evidence="1" id="KW-0479">Metal-binding</keyword>
<dbReference type="SUPFAM" id="SSF57845">
    <property type="entry name" value="B-box zinc-binding domain"/>
    <property type="match status" value="1"/>
</dbReference>
<reference evidence="4 5" key="1">
    <citation type="submission" date="2020-06" db="EMBL/GenBank/DDBJ databases">
        <authorList>
            <person name="Li R."/>
            <person name="Bekaert M."/>
        </authorList>
    </citation>
    <scope>NUCLEOTIDE SEQUENCE [LARGE SCALE GENOMIC DNA]</scope>
    <source>
        <strain evidence="5">wild</strain>
    </source>
</reference>
<dbReference type="PANTHER" id="PTHR25462">
    <property type="entry name" value="BONUS, ISOFORM C-RELATED"/>
    <property type="match status" value="1"/>
</dbReference>
<dbReference type="GO" id="GO:0061630">
    <property type="term" value="F:ubiquitin protein ligase activity"/>
    <property type="evidence" value="ECO:0007669"/>
    <property type="project" value="TreeGrafter"/>
</dbReference>
<evidence type="ECO:0000259" key="3">
    <source>
        <dbReference type="PROSITE" id="PS50119"/>
    </source>
</evidence>
<dbReference type="AlphaFoldDB" id="A0A6J8AGZ0"/>
<feature type="coiled-coil region" evidence="2">
    <location>
        <begin position="152"/>
        <end position="201"/>
    </location>
</feature>
<protein>
    <recommendedName>
        <fullName evidence="3">B box-type domain-containing protein</fullName>
    </recommendedName>
</protein>